<gene>
    <name evidence="2" type="ORF">KL86DYS2_10038</name>
</gene>
<dbReference type="InterPro" id="IPR025345">
    <property type="entry name" value="DUF4249"/>
</dbReference>
<accession>A0A212ITY2</accession>
<dbReference type="RefSeq" id="WP_296945876.1">
    <property type="nucleotide sequence ID" value="NZ_LT599021.1"/>
</dbReference>
<dbReference type="EMBL" id="FLUL01000001">
    <property type="protein sequence ID" value="SBV90637.1"/>
    <property type="molecule type" value="Genomic_DNA"/>
</dbReference>
<evidence type="ECO:0008006" key="3">
    <source>
        <dbReference type="Google" id="ProtNLM"/>
    </source>
</evidence>
<proteinExistence type="predicted"/>
<evidence type="ECO:0000313" key="2">
    <source>
        <dbReference type="EMBL" id="SBV90637.1"/>
    </source>
</evidence>
<protein>
    <recommendedName>
        <fullName evidence="3">DUF4249 domain-containing protein</fullName>
    </recommendedName>
</protein>
<sequence>MKSIKNKYIIVLSALAVMLAVTSCEKEIDVDLNSVTPRIQIEGIVKQDQLAKVRVSHTLDFNDNSGYPFLKGAIVKISDDAGNTEILQQDNTGWYVAQNIKGVIGRSYNLSVTYEEKEYTSTSKIPPLVKLDSLSMYKIPVMKYAIPMIHFSDPKGETNQYYRCLVYINGKQLPDVNEMVLSAEFMDGSPIHQFLPVFINDDDVDPIKQGDEIEVEFQCIDKGAYTFFYTLSRIEDSKTNPTSNIKGGALGYFSASTVDKMTITAEWEE</sequence>
<feature type="signal peptide" evidence="1">
    <location>
        <begin position="1"/>
        <end position="23"/>
    </location>
</feature>
<organism evidence="2">
    <name type="scientific">uncultured Dysgonomonas sp</name>
    <dbReference type="NCBI Taxonomy" id="206096"/>
    <lineage>
        <taxon>Bacteria</taxon>
        <taxon>Pseudomonadati</taxon>
        <taxon>Bacteroidota</taxon>
        <taxon>Bacteroidia</taxon>
        <taxon>Bacteroidales</taxon>
        <taxon>Dysgonomonadaceae</taxon>
        <taxon>Dysgonomonas</taxon>
        <taxon>environmental samples</taxon>
    </lineage>
</organism>
<dbReference type="Pfam" id="PF14054">
    <property type="entry name" value="DUF4249"/>
    <property type="match status" value="1"/>
</dbReference>
<dbReference type="AlphaFoldDB" id="A0A212ITY2"/>
<dbReference type="PROSITE" id="PS51257">
    <property type="entry name" value="PROKAR_LIPOPROTEIN"/>
    <property type="match status" value="1"/>
</dbReference>
<evidence type="ECO:0000256" key="1">
    <source>
        <dbReference type="SAM" id="SignalP"/>
    </source>
</evidence>
<reference evidence="2" key="1">
    <citation type="submission" date="2016-04" db="EMBL/GenBank/DDBJ databases">
        <authorList>
            <person name="Evans L.H."/>
            <person name="Alamgir A."/>
            <person name="Owens N."/>
            <person name="Weber N.D."/>
            <person name="Virtaneva K."/>
            <person name="Barbian K."/>
            <person name="Babar A."/>
            <person name="Rosenke K."/>
        </authorList>
    </citation>
    <scope>NUCLEOTIDE SEQUENCE</scope>
    <source>
        <strain evidence="2">86-2</strain>
    </source>
</reference>
<feature type="chain" id="PRO_5012713382" description="DUF4249 domain-containing protein" evidence="1">
    <location>
        <begin position="24"/>
        <end position="269"/>
    </location>
</feature>
<keyword evidence="1" id="KW-0732">Signal</keyword>
<name>A0A212ITY2_9BACT</name>